<evidence type="ECO:0000256" key="5">
    <source>
        <dbReference type="ARBA" id="ARBA00023163"/>
    </source>
</evidence>
<name>A0A7J6HHG9_CANSA</name>
<proteinExistence type="predicted"/>
<keyword evidence="5" id="KW-0804">Transcription</keyword>
<dbReference type="PROSITE" id="PS50888">
    <property type="entry name" value="BHLH"/>
    <property type="match status" value="1"/>
</dbReference>
<dbReference type="GO" id="GO:0005634">
    <property type="term" value="C:nucleus"/>
    <property type="evidence" value="ECO:0007669"/>
    <property type="project" value="UniProtKB-SubCell"/>
</dbReference>
<reference evidence="9 10" key="1">
    <citation type="journal article" date="2020" name="bioRxiv">
        <title>Sequence and annotation of 42 cannabis genomes reveals extensive copy number variation in cannabinoid synthesis and pathogen resistance genes.</title>
        <authorList>
            <person name="Mckernan K.J."/>
            <person name="Helbert Y."/>
            <person name="Kane L.T."/>
            <person name="Ebling H."/>
            <person name="Zhang L."/>
            <person name="Liu B."/>
            <person name="Eaton Z."/>
            <person name="Mclaughlin S."/>
            <person name="Kingan S."/>
            <person name="Baybayan P."/>
            <person name="Concepcion G."/>
            <person name="Jordan M."/>
            <person name="Riva A."/>
            <person name="Barbazuk W."/>
            <person name="Harkins T."/>
        </authorList>
    </citation>
    <scope>NUCLEOTIDE SEQUENCE [LARGE SCALE GENOMIC DNA]</scope>
    <source>
        <strain evidence="10">cv. Jamaican Lion 4</strain>
        <tissue evidence="9">Leaf</tissue>
    </source>
</reference>
<dbReference type="Pfam" id="PF00010">
    <property type="entry name" value="HLH"/>
    <property type="match status" value="1"/>
</dbReference>
<dbReference type="GO" id="GO:0046983">
    <property type="term" value="F:protein dimerization activity"/>
    <property type="evidence" value="ECO:0007669"/>
    <property type="project" value="InterPro"/>
</dbReference>
<keyword evidence="7" id="KW-0732">Signal</keyword>
<evidence type="ECO:0000256" key="2">
    <source>
        <dbReference type="ARBA" id="ARBA00011738"/>
    </source>
</evidence>
<keyword evidence="3" id="KW-0805">Transcription regulation</keyword>
<accession>A0A7J6HHG9</accession>
<evidence type="ECO:0000313" key="9">
    <source>
        <dbReference type="EMBL" id="KAF4393830.1"/>
    </source>
</evidence>
<evidence type="ECO:0000256" key="6">
    <source>
        <dbReference type="ARBA" id="ARBA00023242"/>
    </source>
</evidence>
<dbReference type="InterPro" id="IPR011598">
    <property type="entry name" value="bHLH_dom"/>
</dbReference>
<evidence type="ECO:0000256" key="7">
    <source>
        <dbReference type="SAM" id="SignalP"/>
    </source>
</evidence>
<gene>
    <name evidence="9" type="ORF">F8388_018321</name>
</gene>
<keyword evidence="6" id="KW-0539">Nucleus</keyword>
<evidence type="ECO:0000256" key="1">
    <source>
        <dbReference type="ARBA" id="ARBA00004123"/>
    </source>
</evidence>
<feature type="non-terminal residue" evidence="9">
    <location>
        <position position="1"/>
    </location>
</feature>
<dbReference type="InterPro" id="IPR051358">
    <property type="entry name" value="TF_AMS/ICE1/BHLH6-like"/>
</dbReference>
<comment type="caution">
    <text evidence="9">The sequence shown here is derived from an EMBL/GenBank/DDBJ whole genome shotgun (WGS) entry which is preliminary data.</text>
</comment>
<dbReference type="FunFam" id="4.10.280.10:FF:000096">
    <property type="entry name" value="Basic helix-loop-helix (BHLH) DNA-binding superfamily protein"/>
    <property type="match status" value="1"/>
</dbReference>
<dbReference type="GO" id="GO:0003700">
    <property type="term" value="F:DNA-binding transcription factor activity"/>
    <property type="evidence" value="ECO:0007669"/>
    <property type="project" value="TreeGrafter"/>
</dbReference>
<dbReference type="PANTHER" id="PTHR31945">
    <property type="entry name" value="TRANSCRIPTION FACTOR SCREAM2-RELATED"/>
    <property type="match status" value="1"/>
</dbReference>
<dbReference type="Pfam" id="PF22754">
    <property type="entry name" value="bHLH-TF_ACT-like_plant"/>
    <property type="match status" value="1"/>
</dbReference>
<dbReference type="InterPro" id="IPR054502">
    <property type="entry name" value="bHLH-TF_ACT-like_plant"/>
</dbReference>
<dbReference type="EMBL" id="JAATIP010000013">
    <property type="protein sequence ID" value="KAF4393830.1"/>
    <property type="molecule type" value="Genomic_DNA"/>
</dbReference>
<feature type="domain" description="BHLH" evidence="8">
    <location>
        <begin position="172"/>
        <end position="221"/>
    </location>
</feature>
<evidence type="ECO:0000259" key="8">
    <source>
        <dbReference type="PROSITE" id="PS50888"/>
    </source>
</evidence>
<evidence type="ECO:0000256" key="3">
    <source>
        <dbReference type="ARBA" id="ARBA00023015"/>
    </source>
</evidence>
<dbReference type="PANTHER" id="PTHR31945:SF26">
    <property type="entry name" value="TRANSCRIPTION FACTOR BHLH35"/>
    <property type="match status" value="1"/>
</dbReference>
<feature type="signal peptide" evidence="7">
    <location>
        <begin position="1"/>
        <end position="19"/>
    </location>
</feature>
<feature type="chain" id="PRO_5029448919" description="BHLH domain-containing protein" evidence="7">
    <location>
        <begin position="20"/>
        <end position="386"/>
    </location>
</feature>
<evidence type="ECO:0000256" key="4">
    <source>
        <dbReference type="ARBA" id="ARBA00023125"/>
    </source>
</evidence>
<dbReference type="SUPFAM" id="SSF47459">
    <property type="entry name" value="HLH, helix-loop-helix DNA-binding domain"/>
    <property type="match status" value="1"/>
</dbReference>
<keyword evidence="4" id="KW-0238">DNA-binding</keyword>
<dbReference type="InterPro" id="IPR036638">
    <property type="entry name" value="HLH_DNA-bd_sf"/>
</dbReference>
<dbReference type="SMART" id="SM00353">
    <property type="entry name" value="HLH"/>
    <property type="match status" value="1"/>
</dbReference>
<sequence length="386" mass="43470">PSTLPRVWFWLCFMAVVDGRDGFRIWLRVRPIWGCGFWGSVVSWTSGGLWARGGYPAVGWASWLCGGSLSSSSQFKGVVTLGLRVPKESNIVLFLPLSPKPNLSVFLFLIISSLFFPLFFTMENIGDEYKHYWETTMFFQTEELDHSWGGGLEDAAFSGYYDSSSPDGAASSAASKNIVSERNRRKKLNDRLFALRAVVPKISKMDKASIIKDAIEYIQKLHEEERNIQAEIIELESNHNKGSHNNNNNNNNKNLGGNYDHFDQELPILLRSKKKKIDQQLYDSNGSRCSGSISPIEDLELRVTYMGEKTLVVSLTCSKRTDTMVKLCEVFESLKLKIITANITAFSGRLSKTVFIEADEDEKEHLKIKIETAIAALNDPRSPMSI</sequence>
<protein>
    <recommendedName>
        <fullName evidence="8">BHLH domain-containing protein</fullName>
    </recommendedName>
</protein>
<comment type="subcellular location">
    <subcellularLocation>
        <location evidence="1">Nucleus</location>
    </subcellularLocation>
</comment>
<comment type="subunit">
    <text evidence="2">Homodimer.</text>
</comment>
<dbReference type="Gene3D" id="4.10.280.10">
    <property type="entry name" value="Helix-loop-helix DNA-binding domain"/>
    <property type="match status" value="1"/>
</dbReference>
<dbReference type="Proteomes" id="UP000525078">
    <property type="component" value="Unassembled WGS sequence"/>
</dbReference>
<dbReference type="AlphaFoldDB" id="A0A7J6HHG9"/>
<dbReference type="GO" id="GO:0043565">
    <property type="term" value="F:sequence-specific DNA binding"/>
    <property type="evidence" value="ECO:0007669"/>
    <property type="project" value="TreeGrafter"/>
</dbReference>
<evidence type="ECO:0000313" key="10">
    <source>
        <dbReference type="Proteomes" id="UP000525078"/>
    </source>
</evidence>
<organism evidence="9 10">
    <name type="scientific">Cannabis sativa</name>
    <name type="common">Hemp</name>
    <name type="synonym">Marijuana</name>
    <dbReference type="NCBI Taxonomy" id="3483"/>
    <lineage>
        <taxon>Eukaryota</taxon>
        <taxon>Viridiplantae</taxon>
        <taxon>Streptophyta</taxon>
        <taxon>Embryophyta</taxon>
        <taxon>Tracheophyta</taxon>
        <taxon>Spermatophyta</taxon>
        <taxon>Magnoliopsida</taxon>
        <taxon>eudicotyledons</taxon>
        <taxon>Gunneridae</taxon>
        <taxon>Pentapetalae</taxon>
        <taxon>rosids</taxon>
        <taxon>fabids</taxon>
        <taxon>Rosales</taxon>
        <taxon>Cannabaceae</taxon>
        <taxon>Cannabis</taxon>
    </lineage>
</organism>